<evidence type="ECO:0000259" key="3">
    <source>
        <dbReference type="Pfam" id="PF17148"/>
    </source>
</evidence>
<feature type="domain" description="EcxA zinc-binding" evidence="2">
    <location>
        <begin position="440"/>
        <end position="750"/>
    </location>
</feature>
<dbReference type="PANTHER" id="PTHR38478">
    <property type="entry name" value="PEPTIDASE M1A AND M12B"/>
    <property type="match status" value="1"/>
</dbReference>
<feature type="signal peptide" evidence="1">
    <location>
        <begin position="1"/>
        <end position="20"/>
    </location>
</feature>
<dbReference type="AlphaFoldDB" id="A0A291QZ47"/>
<dbReference type="Pfam" id="PF17148">
    <property type="entry name" value="DUF5117"/>
    <property type="match status" value="1"/>
</dbReference>
<dbReference type="CDD" id="cd04276">
    <property type="entry name" value="ZnMc_MMP_like_2"/>
    <property type="match status" value="1"/>
</dbReference>
<dbReference type="Pfam" id="PF17162">
    <property type="entry name" value="DUF5118"/>
    <property type="match status" value="1"/>
</dbReference>
<keyword evidence="5" id="KW-0378">Hydrolase</keyword>
<dbReference type="GO" id="GO:0006508">
    <property type="term" value="P:proteolysis"/>
    <property type="evidence" value="ECO:0007669"/>
    <property type="project" value="UniProtKB-KW"/>
</dbReference>
<gene>
    <name evidence="5" type="ORF">COR50_19695</name>
</gene>
<protein>
    <submittedName>
        <fullName evidence="5">Zinc-dependent metalloprotease</fullName>
    </submittedName>
</protein>
<keyword evidence="5" id="KW-0482">Metalloprotease</keyword>
<keyword evidence="6" id="KW-1185">Reference proteome</keyword>
<evidence type="ECO:0000313" key="6">
    <source>
        <dbReference type="Proteomes" id="UP000220133"/>
    </source>
</evidence>
<accession>A0A291QZ47</accession>
<evidence type="ECO:0000259" key="4">
    <source>
        <dbReference type="Pfam" id="PF17162"/>
    </source>
</evidence>
<dbReference type="PANTHER" id="PTHR38478:SF1">
    <property type="entry name" value="ZINC DEPENDENT METALLOPROTEASE DOMAIN LIPOPROTEIN"/>
    <property type="match status" value="1"/>
</dbReference>
<dbReference type="Gene3D" id="3.40.390.10">
    <property type="entry name" value="Collagenase (Catalytic Domain)"/>
    <property type="match status" value="1"/>
</dbReference>
<dbReference type="EMBL" id="CP023777">
    <property type="protein sequence ID" value="ATL49218.1"/>
    <property type="molecule type" value="Genomic_DNA"/>
</dbReference>
<evidence type="ECO:0000256" key="1">
    <source>
        <dbReference type="SAM" id="SignalP"/>
    </source>
</evidence>
<keyword evidence="1" id="KW-0732">Signal</keyword>
<reference evidence="5 6" key="1">
    <citation type="submission" date="2017-10" db="EMBL/GenBank/DDBJ databases">
        <title>Paenichitinophaga pekingensis gen. nov., sp. nov., isolated from activated sludge.</title>
        <authorList>
            <person name="Jin D."/>
            <person name="Kong X."/>
            <person name="Deng Y."/>
            <person name="Bai Z."/>
        </authorList>
    </citation>
    <scope>NUCLEOTIDE SEQUENCE [LARGE SCALE GENOMIC DNA]</scope>
    <source>
        <strain evidence="5 6">13</strain>
    </source>
</reference>
<organism evidence="5 6">
    <name type="scientific">Chitinophaga caeni</name>
    <dbReference type="NCBI Taxonomy" id="2029983"/>
    <lineage>
        <taxon>Bacteria</taxon>
        <taxon>Pseudomonadati</taxon>
        <taxon>Bacteroidota</taxon>
        <taxon>Chitinophagia</taxon>
        <taxon>Chitinophagales</taxon>
        <taxon>Chitinophagaceae</taxon>
        <taxon>Chitinophaga</taxon>
    </lineage>
</organism>
<dbReference type="RefSeq" id="WP_098195586.1">
    <property type="nucleotide sequence ID" value="NZ_CP023777.1"/>
</dbReference>
<dbReference type="KEGG" id="cbae:COR50_19695"/>
<dbReference type="Pfam" id="PF16313">
    <property type="entry name" value="DUF4953"/>
    <property type="match status" value="1"/>
</dbReference>
<feature type="domain" description="DUF5117" evidence="3">
    <location>
        <begin position="117"/>
        <end position="307"/>
    </location>
</feature>
<dbReference type="InterPro" id="IPR034032">
    <property type="entry name" value="Zn_MMP-like_bac"/>
</dbReference>
<dbReference type="InterPro" id="IPR024079">
    <property type="entry name" value="MetalloPept_cat_dom_sf"/>
</dbReference>
<evidence type="ECO:0000259" key="2">
    <source>
        <dbReference type="Pfam" id="PF16313"/>
    </source>
</evidence>
<dbReference type="SUPFAM" id="SSF55486">
    <property type="entry name" value="Metalloproteases ('zincins'), catalytic domain"/>
    <property type="match status" value="1"/>
</dbReference>
<dbReference type="InterPro" id="IPR032534">
    <property type="entry name" value="EcxA_zinc-bd"/>
</dbReference>
<evidence type="ECO:0000313" key="5">
    <source>
        <dbReference type="EMBL" id="ATL49218.1"/>
    </source>
</evidence>
<dbReference type="GO" id="GO:0008237">
    <property type="term" value="F:metallopeptidase activity"/>
    <property type="evidence" value="ECO:0007669"/>
    <property type="project" value="UniProtKB-KW"/>
</dbReference>
<dbReference type="Proteomes" id="UP000220133">
    <property type="component" value="Chromosome"/>
</dbReference>
<keyword evidence="5" id="KW-0645">Protease</keyword>
<name>A0A291QZ47_9BACT</name>
<proteinExistence type="predicted"/>
<feature type="domain" description="DUF5118" evidence="4">
    <location>
        <begin position="59"/>
        <end position="108"/>
    </location>
</feature>
<dbReference type="InterPro" id="IPR033413">
    <property type="entry name" value="DUF5117"/>
</dbReference>
<feature type="chain" id="PRO_5013171973" evidence="1">
    <location>
        <begin position="21"/>
        <end position="834"/>
    </location>
</feature>
<dbReference type="OrthoDB" id="9776599at2"/>
<sequence length="834" mass="94885">MKCNKILCSIILLVILQVTAKAQTIPLPSIPLPPGASIGEPKIDTVKKPEPAPDPRLQIKPYREVIGAGYVSKQGMFDVHQKQDTVYFELPKQLLNRDIQVINRLVKGPAGSGVYAGEELASQTIRFERSDLDSSIRLVYVTVYSMAQKGSKLERAVKDSYSDVVAYQFPIKSYGKDSSIVIEASPYIKAPGSLFNEIKNDGINAVMDNKSFKDFLLESVQAYPINVEFVTFKNATGKGIQNIGLPPGVQTSIAMNTSFILLPGKPMPLRSFDKRVGYFADFMYFYADDQQQVEQRSFIQRWRLEPKPQDLAKYKKGILVEPAKPIVIYIDPATPKKWRPYLIAGVNDWQKAFEQAGFKNAIIAKEWENEDSALAHLNDARYSFIRYLPSEVTNAYGPNIHDPRTGEIIQTQIGWYHNVMKLLRNWYMIQAAVNDPAARKMKFDDKLMGELIRFVSSHEVGHTLGLRHNFGSSSKTPVDSLRSISYLRKHGHTASIMDYARFNYVAQPEDHIPQELLFPGIHEYDKWAIEWGYRYNDAASFEEDKKMMNRLITERLAKNPRLWFGDGETVKEDPRCQTEDLGDNNMKANTYGIKNLQRLVQHLEEWTQVEGGIYQGMAEMYAEVKKTYTRYVTHVMRNIASVEYTPMSESLEKETVAPVTKAQTLEALDFFDKQVFTTPDWLLDPKVINKIGTPEYPDFVMDIQVKTLNTLLGEEILHKIMVLNDRFGAAAITPDAYLEAVENGLWRELSTGKITSMHRRNLQKAYVGNLQAIVLSDNPEYAETDITSIVRHRLKVLKTKLQNAQPAITDAMTKIHIDELLSRIEKVLDNKLKG</sequence>
<dbReference type="InterPro" id="IPR033428">
    <property type="entry name" value="DUF5118"/>
</dbReference>